<dbReference type="GO" id="GO:0016829">
    <property type="term" value="F:lyase activity"/>
    <property type="evidence" value="ECO:0007669"/>
    <property type="project" value="InterPro"/>
</dbReference>
<dbReference type="Pfam" id="PF03972">
    <property type="entry name" value="MmgE_PrpD_N"/>
    <property type="match status" value="1"/>
</dbReference>
<protein>
    <submittedName>
        <fullName evidence="5">MmgE/PrpD family protein</fullName>
    </submittedName>
</protein>
<dbReference type="InterPro" id="IPR045337">
    <property type="entry name" value="MmgE_PrpD_C"/>
</dbReference>
<dbReference type="RefSeq" id="WP_028156256.1">
    <property type="nucleotide sequence ID" value="NZ_JANUDC010000001.1"/>
</dbReference>
<dbReference type="InterPro" id="IPR042188">
    <property type="entry name" value="MmgE/PrpD_sf_2"/>
</dbReference>
<feature type="region of interest" description="Disordered" evidence="2">
    <location>
        <begin position="118"/>
        <end position="137"/>
    </location>
</feature>
<feature type="domain" description="MmgE/PrpD C-terminal" evidence="4">
    <location>
        <begin position="308"/>
        <end position="462"/>
    </location>
</feature>
<comment type="caution">
    <text evidence="5">The sequence shown here is derived from an EMBL/GenBank/DDBJ whole genome shotgun (WGS) entry which is preliminary data.</text>
</comment>
<name>A0A0A3Y3S5_BRAJP</name>
<dbReference type="Gene3D" id="1.10.4100.10">
    <property type="entry name" value="2-methylcitrate dehydratase PrpD"/>
    <property type="match status" value="1"/>
</dbReference>
<gene>
    <name evidence="5" type="ORF">MA20_01115</name>
</gene>
<dbReference type="Pfam" id="PF19305">
    <property type="entry name" value="MmgE_PrpD_C"/>
    <property type="match status" value="1"/>
</dbReference>
<dbReference type="InterPro" id="IPR042183">
    <property type="entry name" value="MmgE/PrpD_sf_1"/>
</dbReference>
<comment type="similarity">
    <text evidence="1">Belongs to the PrpD family.</text>
</comment>
<evidence type="ECO:0000313" key="6">
    <source>
        <dbReference type="Proteomes" id="UP000030377"/>
    </source>
</evidence>
<evidence type="ECO:0000259" key="3">
    <source>
        <dbReference type="Pfam" id="PF03972"/>
    </source>
</evidence>
<proteinExistence type="inferred from homology"/>
<dbReference type="PANTHER" id="PTHR16943">
    <property type="entry name" value="2-METHYLCITRATE DEHYDRATASE-RELATED"/>
    <property type="match status" value="1"/>
</dbReference>
<evidence type="ECO:0000259" key="4">
    <source>
        <dbReference type="Pfam" id="PF19305"/>
    </source>
</evidence>
<evidence type="ECO:0000313" key="5">
    <source>
        <dbReference type="EMBL" id="KGT81382.1"/>
    </source>
</evidence>
<evidence type="ECO:0000256" key="1">
    <source>
        <dbReference type="ARBA" id="ARBA00006174"/>
    </source>
</evidence>
<dbReference type="InterPro" id="IPR036148">
    <property type="entry name" value="MmgE/PrpD_sf"/>
</dbReference>
<dbReference type="InterPro" id="IPR045336">
    <property type="entry name" value="MmgE_PrpD_N"/>
</dbReference>
<dbReference type="SUPFAM" id="SSF103378">
    <property type="entry name" value="2-methylcitrate dehydratase PrpD"/>
    <property type="match status" value="1"/>
</dbReference>
<evidence type="ECO:0000256" key="2">
    <source>
        <dbReference type="SAM" id="MobiDB-lite"/>
    </source>
</evidence>
<sequence>MKRRDFLGLTAAAATSLSLSPARSFAEGSGSGPEMTALCDYMSAAKTRALPPEVVEHAKHHILDTLASMISGSELPPGQAAQRYIRANAAQGTATIAGTSLTASPVEAALANGVMAHADETDDSHSPSRSHPGSSTVPAALALGEHLGIDGAHFLRAVTLGYDVGTRVVMAMGGADFSYESVLSTHSISGTFCASAAAASVAGFDARRMRWVLDYAAQQSSGFIVWRRDVDHIEKGFVFAGMPARNGVTSALLVRSDWNGVDDVFSGPDNYFLAYAPKAATGKLVEKLGERYEIAGTDIKKWTVGSPIQGPLDAIYAIRSKQAFEADQVKRVTVRLAPSVAEVVDNRDIPDICLQHMVAVMLLDKTASFHAAHDKPRMQDVAILKERAKVNLVRDEELAKLLPVRVAVVEIELTDGSRLSERVTAVRGTPRNPMTRDEVIDKARDLIVPVVGAEKAEQLIKAVYGIEAVTDIRTLRPLLQRV</sequence>
<dbReference type="Proteomes" id="UP000030377">
    <property type="component" value="Unassembled WGS sequence"/>
</dbReference>
<feature type="domain" description="MmgE/PrpD N-terminal" evidence="3">
    <location>
        <begin position="37"/>
        <end position="277"/>
    </location>
</feature>
<dbReference type="EMBL" id="JRPN01000001">
    <property type="protein sequence ID" value="KGT81382.1"/>
    <property type="molecule type" value="Genomic_DNA"/>
</dbReference>
<dbReference type="PANTHER" id="PTHR16943:SF8">
    <property type="entry name" value="2-METHYLCITRATE DEHYDRATASE"/>
    <property type="match status" value="1"/>
</dbReference>
<dbReference type="Gene3D" id="3.30.1330.120">
    <property type="entry name" value="2-methylcitrate dehydratase PrpD"/>
    <property type="match status" value="1"/>
</dbReference>
<dbReference type="InterPro" id="IPR005656">
    <property type="entry name" value="MmgE_PrpD"/>
</dbReference>
<organism evidence="5 6">
    <name type="scientific">Bradyrhizobium japonicum</name>
    <dbReference type="NCBI Taxonomy" id="375"/>
    <lineage>
        <taxon>Bacteria</taxon>
        <taxon>Pseudomonadati</taxon>
        <taxon>Pseudomonadota</taxon>
        <taxon>Alphaproteobacteria</taxon>
        <taxon>Hyphomicrobiales</taxon>
        <taxon>Nitrobacteraceae</taxon>
        <taxon>Bradyrhizobium</taxon>
    </lineage>
</organism>
<dbReference type="STRING" id="375.BKD09_RS12520"/>
<dbReference type="AlphaFoldDB" id="A0A0A3Y3S5"/>
<reference evidence="5 6" key="1">
    <citation type="submission" date="2014-09" db="EMBL/GenBank/DDBJ databases">
        <title>Draft genome of Bradyrhizobium japonicum Is-34.</title>
        <authorList>
            <person name="Tsurumaru H."/>
            <person name="Yamakawa T."/>
            <person name="Hashimoto S."/>
            <person name="Okizaki K."/>
            <person name="Kanesaki Y."/>
            <person name="Yoshikawa H."/>
            <person name="Yajima S."/>
        </authorList>
    </citation>
    <scope>NUCLEOTIDE SEQUENCE [LARGE SCALE GENOMIC DNA]</scope>
    <source>
        <strain evidence="5 6">Is-34</strain>
    </source>
</reference>
<accession>A0A0A3Y3S5</accession>